<keyword evidence="13" id="KW-1133">Transmembrane helix</keyword>
<accession>A0A7K9U5H1</accession>
<proteinExistence type="inferred from homology"/>
<keyword evidence="11" id="KW-0137">Centromere</keyword>
<reference evidence="15 16" key="1">
    <citation type="submission" date="2019-09" db="EMBL/GenBank/DDBJ databases">
        <title>Bird 10,000 Genomes (B10K) Project - Family phase.</title>
        <authorList>
            <person name="Zhang G."/>
        </authorList>
    </citation>
    <scope>NUCLEOTIDE SEQUENCE [LARGE SCALE GENOMIC DNA]</scope>
    <source>
        <strain evidence="15">B10K-DU-001-61</strain>
        <tissue evidence="15">Muscle</tissue>
    </source>
</reference>
<keyword evidence="10" id="KW-0131">Cell cycle</keyword>
<organism evidence="15 16">
    <name type="scientific">Chloroceryle aenea</name>
    <name type="common">American pygmy kingfisher</name>
    <dbReference type="NCBI Taxonomy" id="176938"/>
    <lineage>
        <taxon>Eukaryota</taxon>
        <taxon>Metazoa</taxon>
        <taxon>Chordata</taxon>
        <taxon>Craniata</taxon>
        <taxon>Vertebrata</taxon>
        <taxon>Euteleostomi</taxon>
        <taxon>Archelosauria</taxon>
        <taxon>Archosauria</taxon>
        <taxon>Dinosauria</taxon>
        <taxon>Saurischia</taxon>
        <taxon>Theropoda</taxon>
        <taxon>Coelurosauria</taxon>
        <taxon>Aves</taxon>
        <taxon>Neognathae</taxon>
        <taxon>Neoaves</taxon>
        <taxon>Telluraves</taxon>
        <taxon>Coraciimorphae</taxon>
        <taxon>Coraciiformes</taxon>
        <taxon>Cerylidae</taxon>
        <taxon>Chloroceryle</taxon>
    </lineage>
</organism>
<name>A0A7K9U5H1_9AVES</name>
<evidence type="ECO:0000313" key="15">
    <source>
        <dbReference type="EMBL" id="NXI55386.1"/>
    </source>
</evidence>
<dbReference type="PANTHER" id="PTHR16431">
    <property type="entry name" value="NEUROGENIC PROTEIN MASTERMIND"/>
    <property type="match status" value="1"/>
</dbReference>
<dbReference type="GO" id="GO:0000785">
    <property type="term" value="C:chromatin"/>
    <property type="evidence" value="ECO:0007669"/>
    <property type="project" value="TreeGrafter"/>
</dbReference>
<dbReference type="GO" id="GO:0034080">
    <property type="term" value="P:CENP-A containing chromatin assembly"/>
    <property type="evidence" value="ECO:0007669"/>
    <property type="project" value="TreeGrafter"/>
</dbReference>
<evidence type="ECO:0000256" key="4">
    <source>
        <dbReference type="ARBA" id="ARBA00022454"/>
    </source>
</evidence>
<keyword evidence="5" id="KW-0132">Cell division</keyword>
<keyword evidence="4" id="KW-0158">Chromosome</keyword>
<feature type="non-terminal residue" evidence="15">
    <location>
        <position position="86"/>
    </location>
</feature>
<gene>
    <name evidence="15" type="primary">Oip5</name>
    <name evidence="15" type="ORF">CHLAEN_R09696</name>
</gene>
<dbReference type="GO" id="GO:0046872">
    <property type="term" value="F:metal ion binding"/>
    <property type="evidence" value="ECO:0007669"/>
    <property type="project" value="UniProtKB-KW"/>
</dbReference>
<feature type="non-terminal residue" evidence="15">
    <location>
        <position position="1"/>
    </location>
</feature>
<comment type="function">
    <text evidence="1">Required for recruitment of CENPA to centromeres and normal chromosome segregation during mitosis.</text>
</comment>
<dbReference type="PROSITE" id="PS51793">
    <property type="entry name" value="MIS18"/>
    <property type="match status" value="1"/>
</dbReference>
<dbReference type="GO" id="GO:0005634">
    <property type="term" value="C:nucleus"/>
    <property type="evidence" value="ECO:0007669"/>
    <property type="project" value="UniProtKB-SubCell"/>
</dbReference>
<evidence type="ECO:0000256" key="10">
    <source>
        <dbReference type="ARBA" id="ARBA00023306"/>
    </source>
</evidence>
<evidence type="ECO:0000256" key="11">
    <source>
        <dbReference type="ARBA" id="ARBA00023328"/>
    </source>
</evidence>
<feature type="domain" description="Mis18" evidence="14">
    <location>
        <begin position="1"/>
        <end position="66"/>
    </location>
</feature>
<evidence type="ECO:0000256" key="7">
    <source>
        <dbReference type="ARBA" id="ARBA00022776"/>
    </source>
</evidence>
<dbReference type="Proteomes" id="UP000579406">
    <property type="component" value="Unassembled WGS sequence"/>
</dbReference>
<comment type="subcellular location">
    <subcellularLocation>
        <location evidence="3">Chromosome</location>
        <location evidence="3">Centromere</location>
    </subcellularLocation>
    <subcellularLocation>
        <location evidence="2">Nucleus</location>
    </subcellularLocation>
</comment>
<evidence type="ECO:0000256" key="5">
    <source>
        <dbReference type="ARBA" id="ARBA00022618"/>
    </source>
</evidence>
<dbReference type="InterPro" id="IPR004910">
    <property type="entry name" value="Yippee/Mis18/Cereblon"/>
</dbReference>
<keyword evidence="6" id="KW-0479">Metal-binding</keyword>
<dbReference type="EMBL" id="VWZY01007635">
    <property type="protein sequence ID" value="NXI55386.1"/>
    <property type="molecule type" value="Genomic_DNA"/>
</dbReference>
<dbReference type="GO" id="GO:0000775">
    <property type="term" value="C:chromosome, centromeric region"/>
    <property type="evidence" value="ECO:0007669"/>
    <property type="project" value="UniProtKB-SubCell"/>
</dbReference>
<feature type="transmembrane region" description="Helical" evidence="13">
    <location>
        <begin position="12"/>
        <end position="41"/>
    </location>
</feature>
<dbReference type="GO" id="GO:0007059">
    <property type="term" value="P:chromosome segregation"/>
    <property type="evidence" value="ECO:0007669"/>
    <property type="project" value="TreeGrafter"/>
</dbReference>
<dbReference type="InterPro" id="IPR034752">
    <property type="entry name" value="Mis18"/>
</dbReference>
<evidence type="ECO:0000256" key="9">
    <source>
        <dbReference type="ARBA" id="ARBA00023242"/>
    </source>
</evidence>
<evidence type="ECO:0000256" key="8">
    <source>
        <dbReference type="ARBA" id="ARBA00022833"/>
    </source>
</evidence>
<evidence type="ECO:0000256" key="6">
    <source>
        <dbReference type="ARBA" id="ARBA00022723"/>
    </source>
</evidence>
<evidence type="ECO:0000256" key="2">
    <source>
        <dbReference type="ARBA" id="ARBA00004123"/>
    </source>
</evidence>
<dbReference type="PANTHER" id="PTHR16431:SF3">
    <property type="entry name" value="PROTEIN MIS18-BETA"/>
    <property type="match status" value="1"/>
</dbReference>
<dbReference type="AlphaFoldDB" id="A0A7K9U5H1"/>
<keyword evidence="13" id="KW-0472">Membrane</keyword>
<dbReference type="Pfam" id="PF03226">
    <property type="entry name" value="Yippee-Mis18"/>
    <property type="match status" value="1"/>
</dbReference>
<sequence>VSKDVVWKKSLLVGLEGTLLGCTYYALSCQSCGMVVGFILYSATRDLAYLRGFFCFFTDSILCYLLKNKKIIKASEVNFPAVNLKE</sequence>
<evidence type="ECO:0000256" key="3">
    <source>
        <dbReference type="ARBA" id="ARBA00004584"/>
    </source>
</evidence>
<evidence type="ECO:0000256" key="13">
    <source>
        <dbReference type="SAM" id="Phobius"/>
    </source>
</evidence>
<evidence type="ECO:0000313" key="16">
    <source>
        <dbReference type="Proteomes" id="UP000579406"/>
    </source>
</evidence>
<keyword evidence="16" id="KW-1185">Reference proteome</keyword>
<keyword evidence="7" id="KW-0498">Mitosis</keyword>
<keyword evidence="13" id="KW-0812">Transmembrane</keyword>
<protein>
    <recommendedName>
        <fullName evidence="12">Protein yippee-like</fullName>
    </recommendedName>
</protein>
<evidence type="ECO:0000259" key="14">
    <source>
        <dbReference type="PROSITE" id="PS51793"/>
    </source>
</evidence>
<comment type="caution">
    <text evidence="15">The sequence shown here is derived from an EMBL/GenBank/DDBJ whole genome shotgun (WGS) entry which is preliminary data.</text>
</comment>
<dbReference type="OrthoDB" id="9926299at2759"/>
<keyword evidence="9" id="KW-0539">Nucleus</keyword>
<feature type="transmembrane region" description="Helical" evidence="13">
    <location>
        <begin position="47"/>
        <end position="66"/>
    </location>
</feature>
<comment type="similarity">
    <text evidence="12">Belongs to the yippee family.</text>
</comment>
<evidence type="ECO:0000256" key="12">
    <source>
        <dbReference type="RuleBase" id="RU110713"/>
    </source>
</evidence>
<evidence type="ECO:0000256" key="1">
    <source>
        <dbReference type="ARBA" id="ARBA00003694"/>
    </source>
</evidence>
<keyword evidence="8" id="KW-0862">Zinc</keyword>
<dbReference type="GO" id="GO:0051301">
    <property type="term" value="P:cell division"/>
    <property type="evidence" value="ECO:0007669"/>
    <property type="project" value="UniProtKB-KW"/>
</dbReference>